<evidence type="ECO:0000256" key="4">
    <source>
        <dbReference type="ARBA" id="ARBA00023136"/>
    </source>
</evidence>
<comment type="caution">
    <text evidence="7">The sequence shown here is derived from an EMBL/GenBank/DDBJ whole genome shotgun (WGS) entry which is preliminary data.</text>
</comment>
<organism evidence="7 8">
    <name type="scientific">Acinetobacter radioresistens</name>
    <dbReference type="NCBI Taxonomy" id="40216"/>
    <lineage>
        <taxon>Bacteria</taxon>
        <taxon>Pseudomonadati</taxon>
        <taxon>Pseudomonadota</taxon>
        <taxon>Gammaproteobacteria</taxon>
        <taxon>Moraxellales</taxon>
        <taxon>Moraxellaceae</taxon>
        <taxon>Acinetobacter</taxon>
    </lineage>
</organism>
<dbReference type="RefSeq" id="WP_005026442.1">
    <property type="nucleotide sequence ID" value="NZ_BKVS01000051.1"/>
</dbReference>
<reference evidence="7 8" key="1">
    <citation type="submission" date="2019-06" db="EMBL/GenBank/DDBJ databases">
        <title>Genome of Acinetobacter radioresistens APH1, a phenol degrading strain.</title>
        <authorList>
            <person name="Liu Y."/>
        </authorList>
    </citation>
    <scope>NUCLEOTIDE SEQUENCE [LARGE SCALE GENOMIC DNA]</scope>
    <source>
        <strain evidence="7 8">APH1</strain>
    </source>
</reference>
<sequence>MKTIDANTVINRDKLSPLQWVVFTLGFLVFFCDGLDTGIIGFIAPALLDDWGISKPQLAPVLSAALVGMSIGAIISGPMADKFGRKGVIVLTTLLFGIFTVLCGFASTTQELMIYRFITGVGLGAAMPNISTIVSEYMPVKRKAFLTGLAGCGFMLGISCGGVLSAYLLESLGWAKVIIIGGAIPLILVAFLLFKLPESTQYLIKRNQQQKAQNILENIQGQCFAEPVKLVLTQAENQSSESPVKLVLGKYLWGSSMLWLCCFMSLLVFYLLTSWMPTILKTAGFTTQQFSLIAAIFPFGGVIGATLMGWYMDKLNPTTVIKYSYLSAFALLIIAGLVSSNILLLGITIFLIGALLAGAQSSLLPLSAIFYPTACRAVGVSWMHGIGRIGAILGAFFGSLIFTFNLSLSGIFFILAIPTFISFIALSLKVMQEKAKTRQALKLEGSV</sequence>
<feature type="transmembrane region" description="Helical" evidence="5">
    <location>
        <begin position="113"/>
        <end position="134"/>
    </location>
</feature>
<dbReference type="InterPro" id="IPR005829">
    <property type="entry name" value="Sugar_transporter_CS"/>
</dbReference>
<feature type="transmembrane region" description="Helical" evidence="5">
    <location>
        <begin position="146"/>
        <end position="168"/>
    </location>
</feature>
<dbReference type="PROSITE" id="PS00216">
    <property type="entry name" value="SUGAR_TRANSPORT_1"/>
    <property type="match status" value="1"/>
</dbReference>
<feature type="transmembrane region" description="Helical" evidence="5">
    <location>
        <begin position="385"/>
        <end position="404"/>
    </location>
</feature>
<dbReference type="InterPro" id="IPR020846">
    <property type="entry name" value="MFS_dom"/>
</dbReference>
<protein>
    <submittedName>
        <fullName evidence="7">MFS transporter</fullName>
    </submittedName>
</protein>
<dbReference type="Proteomes" id="UP000314285">
    <property type="component" value="Unassembled WGS sequence"/>
</dbReference>
<feature type="domain" description="Major facilitator superfamily (MFS) profile" evidence="6">
    <location>
        <begin position="22"/>
        <end position="434"/>
    </location>
</feature>
<keyword evidence="3 5" id="KW-1133">Transmembrane helix</keyword>
<dbReference type="CDD" id="cd17365">
    <property type="entry name" value="MFS_PcaK_like"/>
    <property type="match status" value="1"/>
</dbReference>
<dbReference type="GO" id="GO:0046943">
    <property type="term" value="F:carboxylic acid transmembrane transporter activity"/>
    <property type="evidence" value="ECO:0007669"/>
    <property type="project" value="TreeGrafter"/>
</dbReference>
<feature type="transmembrane region" description="Helical" evidence="5">
    <location>
        <begin position="174"/>
        <end position="196"/>
    </location>
</feature>
<proteinExistence type="predicted"/>
<feature type="transmembrane region" description="Helical" evidence="5">
    <location>
        <begin position="20"/>
        <end position="46"/>
    </location>
</feature>
<feature type="transmembrane region" description="Helical" evidence="5">
    <location>
        <begin position="292"/>
        <end position="311"/>
    </location>
</feature>
<evidence type="ECO:0000313" key="7">
    <source>
        <dbReference type="EMBL" id="TNX92518.1"/>
    </source>
</evidence>
<dbReference type="Pfam" id="PF07690">
    <property type="entry name" value="MFS_1"/>
    <property type="match status" value="1"/>
</dbReference>
<keyword evidence="4 5" id="KW-0472">Membrane</keyword>
<evidence type="ECO:0000256" key="1">
    <source>
        <dbReference type="ARBA" id="ARBA00004141"/>
    </source>
</evidence>
<feature type="transmembrane region" description="Helical" evidence="5">
    <location>
        <begin position="88"/>
        <end position="107"/>
    </location>
</feature>
<dbReference type="InterPro" id="IPR011701">
    <property type="entry name" value="MFS"/>
</dbReference>
<dbReference type="SUPFAM" id="SSF103473">
    <property type="entry name" value="MFS general substrate transporter"/>
    <property type="match status" value="1"/>
</dbReference>
<dbReference type="PROSITE" id="PS00217">
    <property type="entry name" value="SUGAR_TRANSPORT_2"/>
    <property type="match status" value="1"/>
</dbReference>
<dbReference type="AlphaFoldDB" id="A0A8H2PVC7"/>
<dbReference type="EMBL" id="VFBM01000004">
    <property type="protein sequence ID" value="TNX92518.1"/>
    <property type="molecule type" value="Genomic_DNA"/>
</dbReference>
<evidence type="ECO:0000313" key="8">
    <source>
        <dbReference type="Proteomes" id="UP000314285"/>
    </source>
</evidence>
<dbReference type="GO" id="GO:0005886">
    <property type="term" value="C:plasma membrane"/>
    <property type="evidence" value="ECO:0007669"/>
    <property type="project" value="TreeGrafter"/>
</dbReference>
<gene>
    <name evidence="7" type="ORF">FHY67_07105</name>
</gene>
<keyword evidence="2 5" id="KW-0812">Transmembrane</keyword>
<dbReference type="PANTHER" id="PTHR23508">
    <property type="entry name" value="CARBOXYLIC ACID TRANSPORTER PROTEIN HOMOLOG"/>
    <property type="match status" value="1"/>
</dbReference>
<evidence type="ECO:0000256" key="5">
    <source>
        <dbReference type="SAM" id="Phobius"/>
    </source>
</evidence>
<evidence type="ECO:0000256" key="3">
    <source>
        <dbReference type="ARBA" id="ARBA00022989"/>
    </source>
</evidence>
<name>A0A8H2PVC7_ACIRA</name>
<dbReference type="PANTHER" id="PTHR23508:SF10">
    <property type="entry name" value="CARBOXYLIC ACID TRANSPORTER PROTEIN HOMOLOG"/>
    <property type="match status" value="1"/>
</dbReference>
<feature type="transmembrane region" description="Helical" evidence="5">
    <location>
        <begin position="323"/>
        <end position="343"/>
    </location>
</feature>
<evidence type="ECO:0000259" key="6">
    <source>
        <dbReference type="PROSITE" id="PS50850"/>
    </source>
</evidence>
<dbReference type="Gene3D" id="1.20.1250.20">
    <property type="entry name" value="MFS general substrate transporter like domains"/>
    <property type="match status" value="1"/>
</dbReference>
<evidence type="ECO:0000256" key="2">
    <source>
        <dbReference type="ARBA" id="ARBA00022692"/>
    </source>
</evidence>
<comment type="subcellular location">
    <subcellularLocation>
        <location evidence="1">Membrane</location>
        <topology evidence="1">Multi-pass membrane protein</topology>
    </subcellularLocation>
</comment>
<feature type="transmembrane region" description="Helical" evidence="5">
    <location>
        <begin position="251"/>
        <end position="272"/>
    </location>
</feature>
<feature type="transmembrane region" description="Helical" evidence="5">
    <location>
        <begin position="349"/>
        <end position="373"/>
    </location>
</feature>
<feature type="transmembrane region" description="Helical" evidence="5">
    <location>
        <begin position="58"/>
        <end position="76"/>
    </location>
</feature>
<dbReference type="PROSITE" id="PS50850">
    <property type="entry name" value="MFS"/>
    <property type="match status" value="1"/>
</dbReference>
<dbReference type="InterPro" id="IPR036259">
    <property type="entry name" value="MFS_trans_sf"/>
</dbReference>
<accession>A0A8H2PVC7</accession>
<feature type="transmembrane region" description="Helical" evidence="5">
    <location>
        <begin position="410"/>
        <end position="428"/>
    </location>
</feature>